<dbReference type="AlphaFoldDB" id="A0A6J7PP63"/>
<protein>
    <submittedName>
        <fullName evidence="1">Unannotated protein</fullName>
    </submittedName>
</protein>
<gene>
    <name evidence="1" type="ORF">UFOPK3992_01048</name>
</gene>
<accession>A0A6J7PP63</accession>
<name>A0A6J7PP63_9ZZZZ</name>
<dbReference type="EMBL" id="CAFBOZ010000139">
    <property type="protein sequence ID" value="CAB5007216.1"/>
    <property type="molecule type" value="Genomic_DNA"/>
</dbReference>
<reference evidence="1" key="1">
    <citation type="submission" date="2020-05" db="EMBL/GenBank/DDBJ databases">
        <authorList>
            <person name="Chiriac C."/>
            <person name="Salcher M."/>
            <person name="Ghai R."/>
            <person name="Kavagutti S V."/>
        </authorList>
    </citation>
    <scope>NUCLEOTIDE SEQUENCE</scope>
</reference>
<organism evidence="1">
    <name type="scientific">freshwater metagenome</name>
    <dbReference type="NCBI Taxonomy" id="449393"/>
    <lineage>
        <taxon>unclassified sequences</taxon>
        <taxon>metagenomes</taxon>
        <taxon>ecological metagenomes</taxon>
    </lineage>
</organism>
<evidence type="ECO:0000313" key="1">
    <source>
        <dbReference type="EMBL" id="CAB5007216.1"/>
    </source>
</evidence>
<proteinExistence type="predicted"/>
<sequence length="194" mass="21878">MGESLSTKIETTKVCHTLLQSPRFFQLLLQIDTDLATQMHATPCACGGVLHRANYPRKPKACPEEVLADFRSRWSFCCNLCRKRSTPMSVRFLGRRVYVALAVVVLAVKRNKINAATTQAGEALGVPERTIARWRQWWLQLFCATALWQAQCGRFMPSVEITELPQSLMARFTGTAHEAMGHLLKFLSPLSVRI</sequence>